<evidence type="ECO:0000256" key="1">
    <source>
        <dbReference type="SAM" id="Coils"/>
    </source>
</evidence>
<dbReference type="Proteomes" id="UP000283634">
    <property type="component" value="Unassembled WGS sequence"/>
</dbReference>
<evidence type="ECO:0000313" key="3">
    <source>
        <dbReference type="EMBL" id="RNE99743.1"/>
    </source>
</evidence>
<comment type="caution">
    <text evidence="3">The sequence shown here is derived from an EMBL/GenBank/DDBJ whole genome shotgun (WGS) entry which is preliminary data.</text>
</comment>
<keyword evidence="4" id="KW-1185">Reference proteome</keyword>
<dbReference type="OMA" id="MCHIRSK"/>
<dbReference type="RefSeq" id="XP_029235367.1">
    <property type="nucleotide sequence ID" value="XM_029384771.1"/>
</dbReference>
<keyword evidence="1" id="KW-0175">Coiled coil</keyword>
<accession>A0A422N2R7</accession>
<sequence length="576" mass="64084">MSSKAQSTPQRVHGAATTAVVTEPVAAALPPRKVAELVRQLAESQYEAQQLHQRMELLQRENASLHAAILRRHDAVSIESVAPSQQKLSPNFKQQQQLRRGEGEESPAGVERDTTATHRTSVKTPAFIDRVMSVVPKAQAPFALEATGALLTPPCSFLKADDEPPAVGTQRSSHVDSCWKRKYAKLKRVHEKTLRERDEQLAEVQQLVYQIHAEHDELRHRHERERLQQQLGLESKNRMLLEAKADSLEKETLAWRQRFLRLLEGSTQLRNPVMAPEVTPSLSDACDRENPPSRPDGLNQTDRSFVWTESALASVLNTHTSPQIAGDLPGCCNGDTVRKKMNDVEQLYRQLQQQRGEDVVNSVGSLGIQNASLRSFTAICRRSIAVQVRPSTTTATSQTETRGRRSVGTFVDVGNQNNEVVKDMLHSAGEPELTQHGAQKKISTISDRNIAELPQSHFSETLKSSHPVCALQPAQQKSLQHHVYYSLNQAHGMGNNRQPSSSPLVGLAKERKLFLTNFAFPVASSSACMTSFGTVPDGDQAERDRLEADIRRHDQLLESVAKLQRQAQRVAKTPSF</sequence>
<dbReference type="VEuPathDB" id="TriTrypDB:TRSC58_05017"/>
<feature type="region of interest" description="Disordered" evidence="2">
    <location>
        <begin position="277"/>
        <end position="301"/>
    </location>
</feature>
<dbReference type="EMBL" id="MKGL01000366">
    <property type="protein sequence ID" value="RNE99743.1"/>
    <property type="molecule type" value="Genomic_DNA"/>
</dbReference>
<dbReference type="OrthoDB" id="249788at2759"/>
<feature type="coiled-coil region" evidence="1">
    <location>
        <begin position="34"/>
        <end position="68"/>
    </location>
</feature>
<protein>
    <submittedName>
        <fullName evidence="3">Uncharacterized protein</fullName>
    </submittedName>
</protein>
<name>A0A422N2R7_TRYRA</name>
<organism evidence="3 4">
    <name type="scientific">Trypanosoma rangeli</name>
    <dbReference type="NCBI Taxonomy" id="5698"/>
    <lineage>
        <taxon>Eukaryota</taxon>
        <taxon>Discoba</taxon>
        <taxon>Euglenozoa</taxon>
        <taxon>Kinetoplastea</taxon>
        <taxon>Metakinetoplastina</taxon>
        <taxon>Trypanosomatida</taxon>
        <taxon>Trypanosomatidae</taxon>
        <taxon>Trypanosoma</taxon>
        <taxon>Herpetosoma</taxon>
    </lineage>
</organism>
<dbReference type="GeneID" id="40331940"/>
<feature type="region of interest" description="Disordered" evidence="2">
    <location>
        <begin position="81"/>
        <end position="121"/>
    </location>
</feature>
<feature type="compositionally biased region" description="Polar residues" evidence="2">
    <location>
        <begin position="82"/>
        <end position="93"/>
    </location>
</feature>
<evidence type="ECO:0000313" key="4">
    <source>
        <dbReference type="Proteomes" id="UP000283634"/>
    </source>
</evidence>
<dbReference type="AlphaFoldDB" id="A0A422N2R7"/>
<evidence type="ECO:0000256" key="2">
    <source>
        <dbReference type="SAM" id="MobiDB-lite"/>
    </source>
</evidence>
<reference evidence="3 4" key="1">
    <citation type="journal article" date="2018" name="BMC Genomics">
        <title>Genomic comparison of Trypanosoma conorhini and Trypanosoma rangeli to Trypanosoma cruzi strains of high and low virulence.</title>
        <authorList>
            <person name="Bradwell K.R."/>
            <person name="Koparde V.N."/>
            <person name="Matveyev A.V."/>
            <person name="Serrano M.G."/>
            <person name="Alves J.M."/>
            <person name="Parikh H."/>
            <person name="Huang B."/>
            <person name="Lee V."/>
            <person name="Espinosa-Alvarez O."/>
            <person name="Ortiz P.A."/>
            <person name="Costa-Martins A.G."/>
            <person name="Teixeira M.M."/>
            <person name="Buck G.A."/>
        </authorList>
    </citation>
    <scope>NUCLEOTIDE SEQUENCE [LARGE SCALE GENOMIC DNA]</scope>
    <source>
        <strain evidence="3 4">AM80</strain>
    </source>
</reference>
<feature type="coiled-coil region" evidence="1">
    <location>
        <begin position="546"/>
        <end position="573"/>
    </location>
</feature>
<gene>
    <name evidence="3" type="ORF">TraAM80_08007</name>
</gene>
<proteinExistence type="predicted"/>